<dbReference type="Proteomes" id="UP000321947">
    <property type="component" value="Unassembled WGS sequence"/>
</dbReference>
<evidence type="ECO:0000313" key="1">
    <source>
        <dbReference type="EMBL" id="KAA0068181.1"/>
    </source>
</evidence>
<dbReference type="Proteomes" id="UP000321393">
    <property type="component" value="Unassembled WGS sequence"/>
</dbReference>
<dbReference type="AlphaFoldDB" id="A0A5D3DC03"/>
<evidence type="ECO:0000313" key="3">
    <source>
        <dbReference type="Proteomes" id="UP000321393"/>
    </source>
</evidence>
<evidence type="ECO:0000313" key="4">
    <source>
        <dbReference type="Proteomes" id="UP000321947"/>
    </source>
</evidence>
<organism evidence="2 4">
    <name type="scientific">Cucumis melo var. makuwa</name>
    <name type="common">Oriental melon</name>
    <dbReference type="NCBI Taxonomy" id="1194695"/>
    <lineage>
        <taxon>Eukaryota</taxon>
        <taxon>Viridiplantae</taxon>
        <taxon>Streptophyta</taxon>
        <taxon>Embryophyta</taxon>
        <taxon>Tracheophyta</taxon>
        <taxon>Spermatophyta</taxon>
        <taxon>Magnoliopsida</taxon>
        <taxon>eudicotyledons</taxon>
        <taxon>Gunneridae</taxon>
        <taxon>Pentapetalae</taxon>
        <taxon>rosids</taxon>
        <taxon>fabids</taxon>
        <taxon>Cucurbitales</taxon>
        <taxon>Cucurbitaceae</taxon>
        <taxon>Benincaseae</taxon>
        <taxon>Cucumis</taxon>
    </lineage>
</organism>
<dbReference type="EMBL" id="SSTE01000109">
    <property type="protein sequence ID" value="KAA0068181.1"/>
    <property type="molecule type" value="Genomic_DNA"/>
</dbReference>
<evidence type="ECO:0008006" key="5">
    <source>
        <dbReference type="Google" id="ProtNLM"/>
    </source>
</evidence>
<sequence length="369" mass="41525">MVGETKFTDLGAENGILRSHPPFNSDFNKAVHKLLKDVKTVQLPTQWSRLPPICRNHSSSPTPVRWLENVVEGFYDYFYEVSKVISNCLKNTSTPEIKGKNVALTATFTEAETFKALKALGKNKATGPNRKFYLSNTKEEECGPCKELQTNQPHDVNLQGRQILDQILIANEIVEEYQTKRKKGWILKLLTLKRPSIKDCEVSGALLNKLVVDGHYEGLVVGKERVHIPILQFADDTLLFYKYDESMLMKLKDTIALFEWCSGPRINWEKSALCGVNLEEDELKLMAEKMGCSAENMPFVYLGLPLGGIQAVNVASSLERMRNCFWEEHTGSKINHLVKWAKVIQPQPDGGLGLGALQNKNMALLATWG</sequence>
<dbReference type="PANTHER" id="PTHR33116:SF78">
    <property type="entry name" value="OS12G0587133 PROTEIN"/>
    <property type="match status" value="1"/>
</dbReference>
<comment type="caution">
    <text evidence="2">The sequence shown here is derived from an EMBL/GenBank/DDBJ whole genome shotgun (WGS) entry which is preliminary data.</text>
</comment>
<gene>
    <name evidence="2" type="ORF">E5676_scaffold392G00680</name>
    <name evidence="1" type="ORF">E6C27_scaffold238G001510</name>
</gene>
<protein>
    <recommendedName>
        <fullName evidence="5">Reverse transcriptase domain-containing protein</fullName>
    </recommendedName>
</protein>
<name>A0A5D3DC03_CUCMM</name>
<reference evidence="3 4" key="1">
    <citation type="submission" date="2019-08" db="EMBL/GenBank/DDBJ databases">
        <title>Draft genome sequences of two oriental melons (Cucumis melo L. var makuwa).</title>
        <authorList>
            <person name="Kwon S.-Y."/>
        </authorList>
    </citation>
    <scope>NUCLEOTIDE SEQUENCE [LARGE SCALE GENOMIC DNA]</scope>
    <source>
        <strain evidence="4">cv. Chang Bougi</strain>
        <strain evidence="3">cv. SW 3</strain>
        <tissue evidence="2">Leaf</tissue>
    </source>
</reference>
<proteinExistence type="predicted"/>
<accession>A0A5D3DC03</accession>
<evidence type="ECO:0000313" key="2">
    <source>
        <dbReference type="EMBL" id="TYK21102.1"/>
    </source>
</evidence>
<dbReference type="EMBL" id="SSTD01005932">
    <property type="protein sequence ID" value="TYK21102.1"/>
    <property type="molecule type" value="Genomic_DNA"/>
</dbReference>
<dbReference type="OrthoDB" id="1932527at2759"/>
<dbReference type="PANTHER" id="PTHR33116">
    <property type="entry name" value="REVERSE TRANSCRIPTASE ZINC-BINDING DOMAIN-CONTAINING PROTEIN-RELATED-RELATED"/>
    <property type="match status" value="1"/>
</dbReference>